<keyword evidence="3" id="KW-1185">Reference proteome</keyword>
<dbReference type="InterPro" id="IPR006775">
    <property type="entry name" value="GH116_catalytic"/>
</dbReference>
<evidence type="ECO:0000259" key="1">
    <source>
        <dbReference type="Pfam" id="PF04685"/>
    </source>
</evidence>
<proteinExistence type="predicted"/>
<dbReference type="InterPro" id="IPR012341">
    <property type="entry name" value="6hp_glycosidase-like_sf"/>
</dbReference>
<dbReference type="Pfam" id="PF04685">
    <property type="entry name" value="DUF608"/>
    <property type="match status" value="1"/>
</dbReference>
<accession>A0ABW0HL03</accession>
<comment type="caution">
    <text evidence="2">The sequence shown here is derived from an EMBL/GenBank/DDBJ whole genome shotgun (WGS) entry which is preliminary data.</text>
</comment>
<dbReference type="GO" id="GO:0016787">
    <property type="term" value="F:hydrolase activity"/>
    <property type="evidence" value="ECO:0007669"/>
    <property type="project" value="UniProtKB-KW"/>
</dbReference>
<name>A0ABW0HL03_9BACL</name>
<dbReference type="InterPro" id="IPR052566">
    <property type="entry name" value="Non-lysos_glucosylceramidase"/>
</dbReference>
<evidence type="ECO:0000313" key="3">
    <source>
        <dbReference type="Proteomes" id="UP001596113"/>
    </source>
</evidence>
<evidence type="ECO:0000313" key="2">
    <source>
        <dbReference type="EMBL" id="MFC5401646.1"/>
    </source>
</evidence>
<dbReference type="PANTHER" id="PTHR12654">
    <property type="entry name" value="BILE ACID BETA-GLUCOSIDASE-RELATED"/>
    <property type="match status" value="1"/>
</dbReference>
<gene>
    <name evidence="2" type="ORF">ACFPOF_02775</name>
</gene>
<dbReference type="PANTHER" id="PTHR12654:SF0">
    <property type="entry name" value="NON-LYSOSOMAL GLUCOSYLCERAMIDASE"/>
    <property type="match status" value="1"/>
</dbReference>
<dbReference type="Proteomes" id="UP001596113">
    <property type="component" value="Unassembled WGS sequence"/>
</dbReference>
<organism evidence="2 3">
    <name type="scientific">Cohnella soli</name>
    <dbReference type="NCBI Taxonomy" id="425005"/>
    <lineage>
        <taxon>Bacteria</taxon>
        <taxon>Bacillati</taxon>
        <taxon>Bacillota</taxon>
        <taxon>Bacilli</taxon>
        <taxon>Bacillales</taxon>
        <taxon>Paenibacillaceae</taxon>
        <taxon>Cohnella</taxon>
    </lineage>
</organism>
<dbReference type="InterPro" id="IPR008928">
    <property type="entry name" value="6-hairpin_glycosidase_sf"/>
</dbReference>
<reference evidence="3" key="1">
    <citation type="journal article" date="2019" name="Int. J. Syst. Evol. Microbiol.">
        <title>The Global Catalogue of Microorganisms (GCM) 10K type strain sequencing project: providing services to taxonomists for standard genome sequencing and annotation.</title>
        <authorList>
            <consortium name="The Broad Institute Genomics Platform"/>
            <consortium name="The Broad Institute Genome Sequencing Center for Infectious Disease"/>
            <person name="Wu L."/>
            <person name="Ma J."/>
        </authorList>
    </citation>
    <scope>NUCLEOTIDE SEQUENCE [LARGE SCALE GENOMIC DNA]</scope>
    <source>
        <strain evidence="3">CGMCC 1.18575</strain>
    </source>
</reference>
<dbReference type="SUPFAM" id="SSF48208">
    <property type="entry name" value="Six-hairpin glycosidases"/>
    <property type="match status" value="1"/>
</dbReference>
<protein>
    <submittedName>
        <fullName evidence="2">GH116 family glycosyl hydrolase</fullName>
    </submittedName>
</protein>
<dbReference type="Gene3D" id="1.50.10.10">
    <property type="match status" value="1"/>
</dbReference>
<feature type="domain" description="Glycosyl-hydrolase family 116 catalytic region" evidence="1">
    <location>
        <begin position="117"/>
        <end position="322"/>
    </location>
</feature>
<dbReference type="RefSeq" id="WP_378129403.1">
    <property type="nucleotide sequence ID" value="NZ_JBHSMI010000004.1"/>
</dbReference>
<dbReference type="EMBL" id="JBHSMI010000004">
    <property type="protein sequence ID" value="MFC5401646.1"/>
    <property type="molecule type" value="Genomic_DNA"/>
</dbReference>
<sequence length="327" mass="37294">MLEDTLAFKEALFSSTVPEVVKEAVSANLSVLKSPTVLRLTDGSLYGFEGCIEDVGCCEGSCTHVWNYAYAVPFLFPRLERSMRDLDFKYNQRDDGKMAFRLMLPIGRERMDCVCADGQFGGVIKAYRDWKISGDTEWLKSVWPAIKRSISYAWSDSNEDRWDPGKTGVLTGRQHHTLDMELFGPNSWLNGFYLAALKAGAEMADYLGEGETSEEFESIFRKGKKWVDEYLFNGEYYVQQVDLTDKSLLEQFDEDTCNTFWNKELGEIKYQIAGGCAIDQVLAQWHANLCGIGEVFDREQTRSALGALYRHNFKASMRGEANTWRLY</sequence>
<keyword evidence="2" id="KW-0378">Hydrolase</keyword>